<reference evidence="8 9" key="1">
    <citation type="submission" date="2015-05" db="EMBL/GenBank/DDBJ databases">
        <title>Genome sequences of Pluralibacter gergoviae.</title>
        <authorList>
            <person name="Greninger A.L."/>
            <person name="Miller S."/>
        </authorList>
    </citation>
    <scope>NUCLEOTIDE SEQUENCE [LARGE SCALE GENOMIC DNA]</scope>
    <source>
        <strain evidence="8 9">JS81F13</strain>
    </source>
</reference>
<dbReference type="RefSeq" id="WP_048278527.1">
    <property type="nucleotide sequence ID" value="NZ_LDZF01000005.1"/>
</dbReference>
<evidence type="ECO:0000256" key="1">
    <source>
        <dbReference type="ARBA" id="ARBA00004651"/>
    </source>
</evidence>
<dbReference type="InterPro" id="IPR036866">
    <property type="entry name" value="RibonucZ/Hydroxyglut_hydro"/>
</dbReference>
<dbReference type="InterPro" id="IPR004477">
    <property type="entry name" value="ComEC_N"/>
</dbReference>
<comment type="subcellular location">
    <subcellularLocation>
        <location evidence="1">Cell membrane</location>
        <topology evidence="1">Multi-pass membrane protein</topology>
    </subcellularLocation>
</comment>
<dbReference type="InterPro" id="IPR052159">
    <property type="entry name" value="Competence_DNA_uptake"/>
</dbReference>
<dbReference type="InterPro" id="IPR001279">
    <property type="entry name" value="Metallo-B-lactamas"/>
</dbReference>
<sequence length="753" mass="83673">MRLPVFALCVITGTAPLLWLPALPSIAFTGTVILLSAAVCLRLPPLRPAALSALFFCWGVLAAWQEVLPATALPGKVLRAEVLLTASDGAERHAGRLLSIDGKRQFPPPGIAFYGQPLPHKACAGQRWRMSLKARAVHGQLNEGLFDRQRYALASHLPLTGRFVQAEVVDAGCGLRAAFISRLAQSLAGRPWQAVMLALAAGERVAVPAEIGRLLQQTGTAHLMAISGLHIALLGMLGWGAARGLQLMLPGRYISWRLPVLSALAAMILYGWLSGFQPPAQRTVIAAVCWTLLRLSGRRWNSLDVWLCCIAAILLIDPLAVLSESLWLSAFAVGALIFWYRWVPLGKWPRGGPLRAGLGLLHLQLGLLFLLLPLQIAVFNGFSWTSLLANLIAVPLVTLVEIPLLIAGMLLNLSGPQALEQGVWYLADRALAALFWFLGALPDGWIGVSRRWQGAVMLPWLAVILWRLRSWRRMFACWLTLGVLALYPLWKRADLQRWSVTMLDVGQGLAVVIASNGRAILYDTGPAWPGGDSGQQVIIPWLRWQNLHPEGIILSHEHLDHRGGLNSLQAAWPALWVRSPLREKGHLACFRGTRWRWQGLTFRVLWPLPDTRLTGNNRSCVVRVDDGRHSVLLTGDIESAGEKMMLSRYWQHLSSTLIQVPHHGSNTSSSPLLLRRVEGAIALASASRYNAWRMPAERVRARYRHYGYRWFDTPRQGQITVEFDAEGWQIHSLRDQILRRWYHPWFGDSGQNG</sequence>
<dbReference type="PANTHER" id="PTHR30619">
    <property type="entry name" value="DNA INTERNALIZATION/COMPETENCE PROTEIN COMEC/REC2"/>
    <property type="match status" value="1"/>
</dbReference>
<keyword evidence="4 6" id="KW-1133">Transmembrane helix</keyword>
<dbReference type="InterPro" id="IPR004797">
    <property type="entry name" value="Competence_ComEC/Rec2"/>
</dbReference>
<feature type="transmembrane region" description="Helical" evidence="6">
    <location>
        <begin position="254"/>
        <end position="273"/>
    </location>
</feature>
<dbReference type="EMBL" id="LDZF01000005">
    <property type="protein sequence ID" value="KMK15078.1"/>
    <property type="molecule type" value="Genomic_DNA"/>
</dbReference>
<proteinExistence type="predicted"/>
<feature type="transmembrane region" description="Helical" evidence="6">
    <location>
        <begin position="303"/>
        <end position="320"/>
    </location>
</feature>
<keyword evidence="2" id="KW-1003">Cell membrane</keyword>
<feature type="transmembrane region" description="Helical" evidence="6">
    <location>
        <begin position="423"/>
        <end position="440"/>
    </location>
</feature>
<dbReference type="AlphaFoldDB" id="A0A0J5L5Q4"/>
<evidence type="ECO:0000259" key="7">
    <source>
        <dbReference type="SMART" id="SM00849"/>
    </source>
</evidence>
<evidence type="ECO:0000256" key="6">
    <source>
        <dbReference type="SAM" id="Phobius"/>
    </source>
</evidence>
<dbReference type="STRING" id="61647.LG71_19975"/>
<name>A0A0J5L5Q4_PLUGE</name>
<dbReference type="eggNOG" id="COG2333">
    <property type="taxonomic scope" value="Bacteria"/>
</dbReference>
<dbReference type="Pfam" id="PF00753">
    <property type="entry name" value="Lactamase_B"/>
    <property type="match status" value="1"/>
</dbReference>
<feature type="transmembrane region" description="Helical" evidence="6">
    <location>
        <begin position="223"/>
        <end position="242"/>
    </location>
</feature>
<dbReference type="GO" id="GO:0005886">
    <property type="term" value="C:plasma membrane"/>
    <property type="evidence" value="ECO:0007669"/>
    <property type="project" value="UniProtKB-SubCell"/>
</dbReference>
<feature type="transmembrane region" description="Helical" evidence="6">
    <location>
        <begin position="326"/>
        <end position="343"/>
    </location>
</feature>
<keyword evidence="3 6" id="KW-0812">Transmembrane</keyword>
<evidence type="ECO:0000256" key="5">
    <source>
        <dbReference type="ARBA" id="ARBA00023136"/>
    </source>
</evidence>
<dbReference type="InterPro" id="IPR035681">
    <property type="entry name" value="ComA-like_MBL"/>
</dbReference>
<dbReference type="SUPFAM" id="SSF56281">
    <property type="entry name" value="Metallo-hydrolase/oxidoreductase"/>
    <property type="match status" value="1"/>
</dbReference>
<feature type="transmembrane region" description="Helical" evidence="6">
    <location>
        <begin position="475"/>
        <end position="490"/>
    </location>
</feature>
<dbReference type="NCBIfam" id="NF008580">
    <property type="entry name" value="PRK11539.1"/>
    <property type="match status" value="1"/>
</dbReference>
<evidence type="ECO:0000256" key="3">
    <source>
        <dbReference type="ARBA" id="ARBA00022692"/>
    </source>
</evidence>
<dbReference type="NCBIfam" id="TIGR00360">
    <property type="entry name" value="ComEC_N-term"/>
    <property type="match status" value="1"/>
</dbReference>
<feature type="transmembrane region" description="Helical" evidence="6">
    <location>
        <begin position="355"/>
        <end position="376"/>
    </location>
</feature>
<evidence type="ECO:0000256" key="2">
    <source>
        <dbReference type="ARBA" id="ARBA00022475"/>
    </source>
</evidence>
<gene>
    <name evidence="8" type="ORF">ABW06_06650</name>
</gene>
<organism evidence="8 9">
    <name type="scientific">Pluralibacter gergoviae</name>
    <name type="common">Enterobacter gergoviae</name>
    <dbReference type="NCBI Taxonomy" id="61647"/>
    <lineage>
        <taxon>Bacteria</taxon>
        <taxon>Pseudomonadati</taxon>
        <taxon>Pseudomonadota</taxon>
        <taxon>Gammaproteobacteria</taxon>
        <taxon>Enterobacterales</taxon>
        <taxon>Enterobacteriaceae</taxon>
        <taxon>Pluralibacter</taxon>
    </lineage>
</organism>
<dbReference type="NCBIfam" id="TIGR00361">
    <property type="entry name" value="ComEC_Rec2"/>
    <property type="match status" value="1"/>
</dbReference>
<keyword evidence="5 6" id="KW-0472">Membrane</keyword>
<dbReference type="GO" id="GO:0030420">
    <property type="term" value="P:establishment of competence for transformation"/>
    <property type="evidence" value="ECO:0007669"/>
    <property type="project" value="InterPro"/>
</dbReference>
<evidence type="ECO:0000313" key="8">
    <source>
        <dbReference type="EMBL" id="KMK15078.1"/>
    </source>
</evidence>
<dbReference type="Proteomes" id="UP000036196">
    <property type="component" value="Unassembled WGS sequence"/>
</dbReference>
<comment type="caution">
    <text evidence="8">The sequence shown here is derived from an EMBL/GenBank/DDBJ whole genome shotgun (WGS) entry which is preliminary data.</text>
</comment>
<dbReference type="Pfam" id="PF03772">
    <property type="entry name" value="Competence"/>
    <property type="match status" value="1"/>
</dbReference>
<feature type="domain" description="Metallo-beta-lactamase" evidence="7">
    <location>
        <begin position="507"/>
        <end position="688"/>
    </location>
</feature>
<dbReference type="SMART" id="SM00849">
    <property type="entry name" value="Lactamase_B"/>
    <property type="match status" value="1"/>
</dbReference>
<feature type="transmembrane region" description="Helical" evidence="6">
    <location>
        <begin position="388"/>
        <end position="411"/>
    </location>
</feature>
<accession>A0A0J5L5Q4</accession>
<dbReference type="CDD" id="cd07731">
    <property type="entry name" value="ComA-like_MBL-fold"/>
    <property type="match status" value="1"/>
</dbReference>
<feature type="transmembrane region" description="Helical" evidence="6">
    <location>
        <begin position="452"/>
        <end position="468"/>
    </location>
</feature>
<keyword evidence="9" id="KW-1185">Reference proteome</keyword>
<evidence type="ECO:0000256" key="4">
    <source>
        <dbReference type="ARBA" id="ARBA00022989"/>
    </source>
</evidence>
<dbReference type="PANTHER" id="PTHR30619:SF1">
    <property type="entry name" value="RECOMBINATION PROTEIN 2"/>
    <property type="match status" value="1"/>
</dbReference>
<dbReference type="Gene3D" id="3.60.15.10">
    <property type="entry name" value="Ribonuclease Z/Hydroxyacylglutathione hydrolase-like"/>
    <property type="match status" value="1"/>
</dbReference>
<evidence type="ECO:0000313" key="9">
    <source>
        <dbReference type="Proteomes" id="UP000036196"/>
    </source>
</evidence>
<protein>
    <submittedName>
        <fullName evidence="8">Competence protein ComEC</fullName>
    </submittedName>
</protein>
<dbReference type="PATRIC" id="fig|61647.15.peg.4404"/>
<dbReference type="eggNOG" id="COG0658">
    <property type="taxonomic scope" value="Bacteria"/>
</dbReference>